<dbReference type="EMBL" id="JACGWL010000666">
    <property type="protein sequence ID" value="KAK4382624.1"/>
    <property type="molecule type" value="Genomic_DNA"/>
</dbReference>
<keyword evidence="7" id="KW-0378">Hydrolase</keyword>
<dbReference type="GO" id="GO:0006508">
    <property type="term" value="P:proteolysis"/>
    <property type="evidence" value="ECO:0007669"/>
    <property type="project" value="UniProtKB-KW"/>
</dbReference>
<feature type="compositionally biased region" description="Polar residues" evidence="4">
    <location>
        <begin position="38"/>
        <end position="52"/>
    </location>
</feature>
<feature type="domain" description="Peptidase S8/S53" evidence="5">
    <location>
        <begin position="1"/>
        <end position="39"/>
    </location>
</feature>
<keyword evidence="7" id="KW-0645">Protease</keyword>
<reference evidence="7" key="2">
    <citation type="journal article" date="2024" name="Plant">
        <title>Genomic evolution and insights into agronomic trait innovations of Sesamum species.</title>
        <authorList>
            <person name="Miao H."/>
            <person name="Wang L."/>
            <person name="Qu L."/>
            <person name="Liu H."/>
            <person name="Sun Y."/>
            <person name="Le M."/>
            <person name="Wang Q."/>
            <person name="Wei S."/>
            <person name="Zheng Y."/>
            <person name="Lin W."/>
            <person name="Duan Y."/>
            <person name="Cao H."/>
            <person name="Xiong S."/>
            <person name="Wang X."/>
            <person name="Wei L."/>
            <person name="Li C."/>
            <person name="Ma Q."/>
            <person name="Ju M."/>
            <person name="Zhao R."/>
            <person name="Li G."/>
            <person name="Mu C."/>
            <person name="Tian Q."/>
            <person name="Mei H."/>
            <person name="Zhang T."/>
            <person name="Gao T."/>
            <person name="Zhang H."/>
        </authorList>
    </citation>
    <scope>NUCLEOTIDE SEQUENCE</scope>
    <source>
        <strain evidence="7">K16</strain>
    </source>
</reference>
<dbReference type="InterPro" id="IPR036852">
    <property type="entry name" value="Peptidase_S8/S53_dom_sf"/>
</dbReference>
<dbReference type="SUPFAM" id="SSF52743">
    <property type="entry name" value="Subtilisin-like"/>
    <property type="match status" value="1"/>
</dbReference>
<dbReference type="AlphaFoldDB" id="A0AAE1T6V8"/>
<dbReference type="GO" id="GO:0004252">
    <property type="term" value="F:serine-type endopeptidase activity"/>
    <property type="evidence" value="ECO:0007669"/>
    <property type="project" value="InterPro"/>
</dbReference>
<evidence type="ECO:0000313" key="7">
    <source>
        <dbReference type="EMBL" id="KAK4382624.1"/>
    </source>
</evidence>
<evidence type="ECO:0000259" key="5">
    <source>
        <dbReference type="Pfam" id="PF00082"/>
    </source>
</evidence>
<accession>A0AAE1T6V8</accession>
<comment type="caution">
    <text evidence="7">The sequence shown here is derived from an EMBL/GenBank/DDBJ whole genome shotgun (WGS) entry which is preliminary data.</text>
</comment>
<dbReference type="InterPro" id="IPR045051">
    <property type="entry name" value="SBT"/>
</dbReference>
<dbReference type="Gene3D" id="3.40.50.200">
    <property type="entry name" value="Peptidase S8/S53 domain"/>
    <property type="match status" value="1"/>
</dbReference>
<proteinExistence type="inferred from homology"/>
<evidence type="ECO:0000259" key="6">
    <source>
        <dbReference type="Pfam" id="PF17766"/>
    </source>
</evidence>
<organism evidence="7 8">
    <name type="scientific">Sesamum angolense</name>
    <dbReference type="NCBI Taxonomy" id="2727404"/>
    <lineage>
        <taxon>Eukaryota</taxon>
        <taxon>Viridiplantae</taxon>
        <taxon>Streptophyta</taxon>
        <taxon>Embryophyta</taxon>
        <taxon>Tracheophyta</taxon>
        <taxon>Spermatophyta</taxon>
        <taxon>Magnoliopsida</taxon>
        <taxon>eudicotyledons</taxon>
        <taxon>Gunneridae</taxon>
        <taxon>Pentapetalae</taxon>
        <taxon>asterids</taxon>
        <taxon>lamiids</taxon>
        <taxon>Lamiales</taxon>
        <taxon>Pedaliaceae</taxon>
        <taxon>Sesamum</taxon>
    </lineage>
</organism>
<sequence>MSCPHATGVAALLKGAHPDWSPAAIRSAMMTTANVLDNTKSPIKDTGSNNEPATPLAMGASHIDPNEALDHGLIYDTSSEDYINLLTEEQEFQRTVTNMGDGDSVYVAELTALGGLKASVSPERLEFSKKYKKATS</sequence>
<evidence type="ECO:0000256" key="2">
    <source>
        <dbReference type="ARBA" id="ARBA00022729"/>
    </source>
</evidence>
<feature type="region of interest" description="Disordered" evidence="4">
    <location>
        <begin position="38"/>
        <end position="62"/>
    </location>
</feature>
<evidence type="ECO:0000256" key="1">
    <source>
        <dbReference type="ARBA" id="ARBA00011073"/>
    </source>
</evidence>
<reference evidence="7" key="1">
    <citation type="submission" date="2020-06" db="EMBL/GenBank/DDBJ databases">
        <authorList>
            <person name="Li T."/>
            <person name="Hu X."/>
            <person name="Zhang T."/>
            <person name="Song X."/>
            <person name="Zhang H."/>
            <person name="Dai N."/>
            <person name="Sheng W."/>
            <person name="Hou X."/>
            <person name="Wei L."/>
        </authorList>
    </citation>
    <scope>NUCLEOTIDE SEQUENCE</scope>
    <source>
        <strain evidence="7">K16</strain>
        <tissue evidence="7">Leaf</tissue>
    </source>
</reference>
<dbReference type="Pfam" id="PF00082">
    <property type="entry name" value="Peptidase_S8"/>
    <property type="match status" value="1"/>
</dbReference>
<dbReference type="PROSITE" id="PS51892">
    <property type="entry name" value="SUBTILASE"/>
    <property type="match status" value="1"/>
</dbReference>
<evidence type="ECO:0000256" key="3">
    <source>
        <dbReference type="PROSITE-ProRule" id="PRU01240"/>
    </source>
</evidence>
<dbReference type="Pfam" id="PF17766">
    <property type="entry name" value="fn3_6"/>
    <property type="match status" value="1"/>
</dbReference>
<comment type="similarity">
    <text evidence="1 3">Belongs to the peptidase S8 family.</text>
</comment>
<evidence type="ECO:0000256" key="4">
    <source>
        <dbReference type="SAM" id="MobiDB-lite"/>
    </source>
</evidence>
<dbReference type="Gene3D" id="2.60.40.2310">
    <property type="match status" value="1"/>
</dbReference>
<comment type="caution">
    <text evidence="3">Lacks conserved residue(s) required for the propagation of feature annotation.</text>
</comment>
<dbReference type="Proteomes" id="UP001289374">
    <property type="component" value="Unassembled WGS sequence"/>
</dbReference>
<protein>
    <submittedName>
        <fullName evidence="7">Subtilisin-like protease SBT3</fullName>
    </submittedName>
</protein>
<feature type="domain" description="Subtilisin-like protease fibronectin type-III" evidence="6">
    <location>
        <begin position="86"/>
        <end position="134"/>
    </location>
</feature>
<dbReference type="InterPro" id="IPR041469">
    <property type="entry name" value="Subtilisin-like_FN3"/>
</dbReference>
<dbReference type="PANTHER" id="PTHR10795">
    <property type="entry name" value="PROPROTEIN CONVERTASE SUBTILISIN/KEXIN"/>
    <property type="match status" value="1"/>
</dbReference>
<evidence type="ECO:0000313" key="8">
    <source>
        <dbReference type="Proteomes" id="UP001289374"/>
    </source>
</evidence>
<dbReference type="InterPro" id="IPR000209">
    <property type="entry name" value="Peptidase_S8/S53_dom"/>
</dbReference>
<keyword evidence="8" id="KW-1185">Reference proteome</keyword>
<keyword evidence="2" id="KW-0732">Signal</keyword>
<name>A0AAE1T6V8_9LAMI</name>
<gene>
    <name evidence="7" type="ORF">Sango_2854700</name>
</gene>